<proteinExistence type="inferred from homology"/>
<feature type="domain" description="Flavin reductase like" evidence="5">
    <location>
        <begin position="20"/>
        <end position="173"/>
    </location>
</feature>
<comment type="cofactor">
    <cofactor evidence="1">
        <name>FMN</name>
        <dbReference type="ChEBI" id="CHEBI:58210"/>
    </cofactor>
</comment>
<comment type="similarity">
    <text evidence="4">Belongs to the flavoredoxin family.</text>
</comment>
<evidence type="ECO:0000256" key="1">
    <source>
        <dbReference type="ARBA" id="ARBA00001917"/>
    </source>
</evidence>
<protein>
    <submittedName>
        <fullName evidence="6">Nitrilotriacetate monooxygenase component B</fullName>
    </submittedName>
</protein>
<dbReference type="InterPro" id="IPR002563">
    <property type="entry name" value="Flavin_Rdtase-like_dom"/>
</dbReference>
<dbReference type="Proteomes" id="UP000290565">
    <property type="component" value="Unassembled WGS sequence"/>
</dbReference>
<evidence type="ECO:0000313" key="7">
    <source>
        <dbReference type="Proteomes" id="UP000290565"/>
    </source>
</evidence>
<dbReference type="AlphaFoldDB" id="A0A4Q0SIC8"/>
<dbReference type="Pfam" id="PF01613">
    <property type="entry name" value="Flavin_Reduct"/>
    <property type="match status" value="1"/>
</dbReference>
<dbReference type="PANTHER" id="PTHR33798">
    <property type="entry name" value="FLAVOPROTEIN OXYGENASE"/>
    <property type="match status" value="1"/>
</dbReference>
<dbReference type="PANTHER" id="PTHR33798:SF5">
    <property type="entry name" value="FLAVIN REDUCTASE LIKE DOMAIN-CONTAINING PROTEIN"/>
    <property type="match status" value="1"/>
</dbReference>
<accession>A0A4Q0SIC8</accession>
<dbReference type="EMBL" id="LBJM01000051">
    <property type="protein sequence ID" value="RXH39373.1"/>
    <property type="molecule type" value="Genomic_DNA"/>
</dbReference>
<dbReference type="SMART" id="SM00903">
    <property type="entry name" value="Flavin_Reduct"/>
    <property type="match status" value="1"/>
</dbReference>
<dbReference type="GO" id="GO:0004497">
    <property type="term" value="F:monooxygenase activity"/>
    <property type="evidence" value="ECO:0007669"/>
    <property type="project" value="UniProtKB-KW"/>
</dbReference>
<reference evidence="6 7" key="1">
    <citation type="submission" date="2015-04" db="EMBL/GenBank/DDBJ databases">
        <title>Comparative genomics of rhizobia nodulating Arachis hypogaea in China.</title>
        <authorList>
            <person name="Li Y."/>
        </authorList>
    </citation>
    <scope>NUCLEOTIDE SEQUENCE [LARGE SCALE GENOMIC DNA]</scope>
    <source>
        <strain evidence="6 7">CCBAU 51787</strain>
    </source>
</reference>
<evidence type="ECO:0000313" key="6">
    <source>
        <dbReference type="EMBL" id="RXH39373.1"/>
    </source>
</evidence>
<dbReference type="Gene3D" id="2.30.110.10">
    <property type="entry name" value="Electron Transport, Fmn-binding Protein, Chain A"/>
    <property type="match status" value="1"/>
</dbReference>
<evidence type="ECO:0000259" key="5">
    <source>
        <dbReference type="SMART" id="SM00903"/>
    </source>
</evidence>
<dbReference type="RefSeq" id="WP_128945374.1">
    <property type="nucleotide sequence ID" value="NZ_LBJM01000051.1"/>
</dbReference>
<comment type="caution">
    <text evidence="6">The sequence shown here is derived from an EMBL/GenBank/DDBJ whole genome shotgun (WGS) entry which is preliminary data.</text>
</comment>
<evidence type="ECO:0000256" key="3">
    <source>
        <dbReference type="ARBA" id="ARBA00022643"/>
    </source>
</evidence>
<keyword evidence="2" id="KW-0285">Flavoprotein</keyword>
<name>A0A4Q0SIC8_9BRAD</name>
<gene>
    <name evidence="6" type="ORF">XH94_18065</name>
</gene>
<keyword evidence="6" id="KW-0560">Oxidoreductase</keyword>
<keyword evidence="3" id="KW-0288">FMN</keyword>
<evidence type="ECO:0000256" key="4">
    <source>
        <dbReference type="ARBA" id="ARBA00038054"/>
    </source>
</evidence>
<organism evidence="6 7">
    <name type="scientific">Bradyrhizobium zhanjiangense</name>
    <dbReference type="NCBI Taxonomy" id="1325107"/>
    <lineage>
        <taxon>Bacteria</taxon>
        <taxon>Pseudomonadati</taxon>
        <taxon>Pseudomonadota</taxon>
        <taxon>Alphaproteobacteria</taxon>
        <taxon>Hyphomicrobiales</taxon>
        <taxon>Nitrobacteraceae</taxon>
        <taxon>Bradyrhizobium</taxon>
    </lineage>
</organism>
<sequence>MTSLSFRDLAPRDRYKLLCGVVVPRPIAFVTTMDENSALNAAPFSFFNVFSEDPPLIVLGLQHHPDGRFKDTTRNIHRTGEFVVHMVDEALAKAMNDCAVDFPSSESEVAAVGLMTEASTEVKVPRLAAAPFALECRRQVSLAFGPGRELLVGEVLHLHAREGLVDPARIYVDMATYQPIGRLFGNLYSTQRDVFAMDRESYDDWQARRAREAR</sequence>
<dbReference type="InterPro" id="IPR012349">
    <property type="entry name" value="Split_barrel_FMN-bd"/>
</dbReference>
<dbReference type="GO" id="GO:0016646">
    <property type="term" value="F:oxidoreductase activity, acting on the CH-NH group of donors, NAD or NADP as acceptor"/>
    <property type="evidence" value="ECO:0007669"/>
    <property type="project" value="UniProtKB-ARBA"/>
</dbReference>
<evidence type="ECO:0000256" key="2">
    <source>
        <dbReference type="ARBA" id="ARBA00022630"/>
    </source>
</evidence>
<dbReference type="GO" id="GO:0010181">
    <property type="term" value="F:FMN binding"/>
    <property type="evidence" value="ECO:0007669"/>
    <property type="project" value="InterPro"/>
</dbReference>
<keyword evidence="6" id="KW-0503">Monooxygenase</keyword>
<dbReference type="SUPFAM" id="SSF50475">
    <property type="entry name" value="FMN-binding split barrel"/>
    <property type="match status" value="1"/>
</dbReference>